<evidence type="ECO:0000313" key="2">
    <source>
        <dbReference type="Proteomes" id="UP000827872"/>
    </source>
</evidence>
<protein>
    <submittedName>
        <fullName evidence="1">Uncharacterized protein</fullName>
    </submittedName>
</protein>
<name>A0ACB8FFU6_9SAUR</name>
<comment type="caution">
    <text evidence="1">The sequence shown here is derived from an EMBL/GenBank/DDBJ whole genome shotgun (WGS) entry which is preliminary data.</text>
</comment>
<keyword evidence="2" id="KW-1185">Reference proteome</keyword>
<dbReference type="Proteomes" id="UP000827872">
    <property type="component" value="Linkage Group LG04"/>
</dbReference>
<proteinExistence type="predicted"/>
<evidence type="ECO:0000313" key="1">
    <source>
        <dbReference type="EMBL" id="KAH8004130.1"/>
    </source>
</evidence>
<organism evidence="1 2">
    <name type="scientific">Sphaerodactylus townsendi</name>
    <dbReference type="NCBI Taxonomy" id="933632"/>
    <lineage>
        <taxon>Eukaryota</taxon>
        <taxon>Metazoa</taxon>
        <taxon>Chordata</taxon>
        <taxon>Craniata</taxon>
        <taxon>Vertebrata</taxon>
        <taxon>Euteleostomi</taxon>
        <taxon>Lepidosauria</taxon>
        <taxon>Squamata</taxon>
        <taxon>Bifurcata</taxon>
        <taxon>Gekkota</taxon>
        <taxon>Sphaerodactylidae</taxon>
        <taxon>Sphaerodactylus</taxon>
    </lineage>
</organism>
<gene>
    <name evidence="1" type="ORF">K3G42_003949</name>
</gene>
<accession>A0ACB8FFU6</accession>
<reference evidence="1" key="1">
    <citation type="submission" date="2021-08" db="EMBL/GenBank/DDBJ databases">
        <title>The first chromosome-level gecko genome reveals the dynamic sex chromosomes of Neotropical dwarf geckos (Sphaerodactylidae: Sphaerodactylus).</title>
        <authorList>
            <person name="Pinto B.J."/>
            <person name="Keating S.E."/>
            <person name="Gamble T."/>
        </authorList>
    </citation>
    <scope>NUCLEOTIDE SEQUENCE</scope>
    <source>
        <strain evidence="1">TG3544</strain>
    </source>
</reference>
<sequence>MCGEVHVGHLILKRMYAWYLPNAWVFPAPEWESSTAGRHNPSSYPWVPGPNQNQASVLAWRSCSARSSGKTKFCRIDEPVCHSEDEQLSFEAVRSIHKQMDDDANGNVDVEESDEKGFCKGSPFSPAHGAQCTKKELGG</sequence>
<dbReference type="EMBL" id="CM037617">
    <property type="protein sequence ID" value="KAH8004130.1"/>
    <property type="molecule type" value="Genomic_DNA"/>
</dbReference>